<protein>
    <submittedName>
        <fullName evidence="9">Cytochrome P450</fullName>
    </submittedName>
</protein>
<evidence type="ECO:0000256" key="5">
    <source>
        <dbReference type="ARBA" id="ARBA00023004"/>
    </source>
</evidence>
<dbReference type="RefSeq" id="WP_148856686.1">
    <property type="nucleotide sequence ID" value="NZ_PHNJ01000002.1"/>
</dbReference>
<reference evidence="9" key="1">
    <citation type="submission" date="2017-11" db="EMBL/GenBank/DDBJ databases">
        <authorList>
            <person name="Kajale S.C."/>
            <person name="Sharma A."/>
        </authorList>
    </citation>
    <scope>NUCLEOTIDE SEQUENCE</scope>
    <source>
        <strain evidence="9">LS1_42</strain>
    </source>
</reference>
<proteinExistence type="inferred from homology"/>
<evidence type="ECO:0000256" key="1">
    <source>
        <dbReference type="ARBA" id="ARBA00010617"/>
    </source>
</evidence>
<evidence type="ECO:0000256" key="4">
    <source>
        <dbReference type="ARBA" id="ARBA00023002"/>
    </source>
</evidence>
<evidence type="ECO:0000313" key="10">
    <source>
        <dbReference type="Proteomes" id="UP000766904"/>
    </source>
</evidence>
<gene>
    <name evidence="9" type="ORF">CV102_04460</name>
</gene>
<keyword evidence="6 7" id="KW-0503">Monooxygenase</keyword>
<dbReference type="PROSITE" id="PS00086">
    <property type="entry name" value="CYTOCHROME_P450"/>
    <property type="match status" value="1"/>
</dbReference>
<keyword evidence="5 7" id="KW-0408">Iron</keyword>
<keyword evidence="10" id="KW-1185">Reference proteome</keyword>
<dbReference type="PRINTS" id="PR00385">
    <property type="entry name" value="P450"/>
</dbReference>
<dbReference type="PANTHER" id="PTHR24291:SF50">
    <property type="entry name" value="BIFUNCTIONAL ALBAFLAVENONE MONOOXYGENASE_TERPENE SYNTHASE"/>
    <property type="match status" value="1"/>
</dbReference>
<evidence type="ECO:0000256" key="8">
    <source>
        <dbReference type="SAM" id="MobiDB-lite"/>
    </source>
</evidence>
<dbReference type="PANTHER" id="PTHR24291">
    <property type="entry name" value="CYTOCHROME P450 FAMILY 4"/>
    <property type="match status" value="1"/>
</dbReference>
<comment type="similarity">
    <text evidence="1 7">Belongs to the cytochrome P450 family.</text>
</comment>
<keyword evidence="2 7" id="KW-0349">Heme</keyword>
<dbReference type="GO" id="GO:0016705">
    <property type="term" value="F:oxidoreductase activity, acting on paired donors, with incorporation or reduction of molecular oxygen"/>
    <property type="evidence" value="ECO:0007669"/>
    <property type="project" value="InterPro"/>
</dbReference>
<dbReference type="InterPro" id="IPR017972">
    <property type="entry name" value="Cyt_P450_CS"/>
</dbReference>
<keyword evidence="3 7" id="KW-0479">Metal-binding</keyword>
<dbReference type="AlphaFoldDB" id="A0A8J8Q6Z9"/>
<keyword evidence="4 7" id="KW-0560">Oxidoreductase</keyword>
<dbReference type="GO" id="GO:0004497">
    <property type="term" value="F:monooxygenase activity"/>
    <property type="evidence" value="ECO:0007669"/>
    <property type="project" value="UniProtKB-KW"/>
</dbReference>
<dbReference type="PRINTS" id="PR00463">
    <property type="entry name" value="EP450I"/>
</dbReference>
<dbReference type="InterPro" id="IPR050196">
    <property type="entry name" value="Cytochrome_P450_Monoox"/>
</dbReference>
<dbReference type="GO" id="GO:0020037">
    <property type="term" value="F:heme binding"/>
    <property type="evidence" value="ECO:0007669"/>
    <property type="project" value="InterPro"/>
</dbReference>
<evidence type="ECO:0000256" key="2">
    <source>
        <dbReference type="ARBA" id="ARBA00022617"/>
    </source>
</evidence>
<evidence type="ECO:0000313" key="9">
    <source>
        <dbReference type="EMBL" id="TYL39972.1"/>
    </source>
</evidence>
<comment type="caution">
    <text evidence="9">The sequence shown here is derived from an EMBL/GenBank/DDBJ whole genome shotgun (WGS) entry which is preliminary data.</text>
</comment>
<evidence type="ECO:0000256" key="3">
    <source>
        <dbReference type="ARBA" id="ARBA00022723"/>
    </source>
</evidence>
<accession>A0A8J8Q6Z9</accession>
<dbReference type="Pfam" id="PF00067">
    <property type="entry name" value="p450"/>
    <property type="match status" value="1"/>
</dbReference>
<dbReference type="OrthoDB" id="9881at2157"/>
<organism evidence="9 10">
    <name type="scientific">Natronococcus pandeyae</name>
    <dbReference type="NCBI Taxonomy" id="2055836"/>
    <lineage>
        <taxon>Archaea</taxon>
        <taxon>Methanobacteriati</taxon>
        <taxon>Methanobacteriota</taxon>
        <taxon>Stenosarchaea group</taxon>
        <taxon>Halobacteria</taxon>
        <taxon>Halobacteriales</taxon>
        <taxon>Natrialbaceae</taxon>
        <taxon>Natronococcus</taxon>
    </lineage>
</organism>
<dbReference type="Proteomes" id="UP000766904">
    <property type="component" value="Unassembled WGS sequence"/>
</dbReference>
<dbReference type="EMBL" id="PHNJ01000002">
    <property type="protein sequence ID" value="TYL39972.1"/>
    <property type="molecule type" value="Genomic_DNA"/>
</dbReference>
<dbReference type="InterPro" id="IPR036396">
    <property type="entry name" value="Cyt_P450_sf"/>
</dbReference>
<feature type="region of interest" description="Disordered" evidence="8">
    <location>
        <begin position="428"/>
        <end position="447"/>
    </location>
</feature>
<name>A0A8J8Q6Z9_9EURY</name>
<dbReference type="InterPro" id="IPR001128">
    <property type="entry name" value="Cyt_P450"/>
</dbReference>
<dbReference type="InterPro" id="IPR002401">
    <property type="entry name" value="Cyt_P450_E_grp-I"/>
</dbReference>
<evidence type="ECO:0000256" key="7">
    <source>
        <dbReference type="RuleBase" id="RU000461"/>
    </source>
</evidence>
<dbReference type="Gene3D" id="1.10.630.10">
    <property type="entry name" value="Cytochrome P450"/>
    <property type="match status" value="1"/>
</dbReference>
<dbReference type="SUPFAM" id="SSF48264">
    <property type="entry name" value="Cytochrome P450"/>
    <property type="match status" value="1"/>
</dbReference>
<sequence>MTSAIGPPGPRGVPVAGSLPRYAEDPFGFLTELRESYGDIAAFDLGPNRTYLLTTPEAVERVLVTEESQFSKPEFQSDALGELLGEGLLLSEGELWKQRQAIASPAFAPDRIAKLAPTMADRAVAMVERWDDGDERDIEWEMTRTTLEIIVEAMFGIDLEPGRARQIRLLLEPVGAQFEPDPRRAMIPDWVPTPERREFDRSIAELERIVDLFVARRRSLGVEPEDRDLLALLLRAQERGAIDETGIRDELLTMLLAGHDTTALVLTYTWALLSARPDVEARVHEEVDALFADLEDPRSLTAADVRGLTTLRNVLRETMRLYPPVYVLFRQADEPVTFSGYQLPEGSLVALSQWVSHRDPRYFEHPTRFDPDRWLEPDHPTYAYFPFGAGPRSCIGKGFTMLEAPIIAAVVAREFELRRVDEGPLELRGSLTAHPEGGMPMELVRRP</sequence>
<evidence type="ECO:0000256" key="6">
    <source>
        <dbReference type="ARBA" id="ARBA00023033"/>
    </source>
</evidence>
<dbReference type="GO" id="GO:0005506">
    <property type="term" value="F:iron ion binding"/>
    <property type="evidence" value="ECO:0007669"/>
    <property type="project" value="InterPro"/>
</dbReference>